<comment type="caution">
    <text evidence="3">The sequence shown here is derived from an EMBL/GenBank/DDBJ whole genome shotgun (WGS) entry which is preliminary data.</text>
</comment>
<dbReference type="Proteomes" id="UP001142489">
    <property type="component" value="Unassembled WGS sequence"/>
</dbReference>
<evidence type="ECO:0000313" key="3">
    <source>
        <dbReference type="EMBL" id="KAJ7341550.1"/>
    </source>
</evidence>
<keyword evidence="4" id="KW-1185">Reference proteome</keyword>
<reference evidence="3" key="1">
    <citation type="journal article" date="2023" name="DNA Res.">
        <title>Chromosome-level genome assembly of Phrynocephalus forsythii using third-generation DNA sequencing and Hi-C analysis.</title>
        <authorList>
            <person name="Qi Y."/>
            <person name="Zhao W."/>
            <person name="Zhao Y."/>
            <person name="Niu C."/>
            <person name="Cao S."/>
            <person name="Zhang Y."/>
        </authorList>
    </citation>
    <scope>NUCLEOTIDE SEQUENCE</scope>
    <source>
        <tissue evidence="3">Muscle</tissue>
    </source>
</reference>
<evidence type="ECO:0000256" key="1">
    <source>
        <dbReference type="SAM" id="MobiDB-lite"/>
    </source>
</evidence>
<organism evidence="3 4">
    <name type="scientific">Phrynocephalus forsythii</name>
    <dbReference type="NCBI Taxonomy" id="171643"/>
    <lineage>
        <taxon>Eukaryota</taxon>
        <taxon>Metazoa</taxon>
        <taxon>Chordata</taxon>
        <taxon>Craniata</taxon>
        <taxon>Vertebrata</taxon>
        <taxon>Euteleostomi</taxon>
        <taxon>Lepidosauria</taxon>
        <taxon>Squamata</taxon>
        <taxon>Bifurcata</taxon>
        <taxon>Unidentata</taxon>
        <taxon>Episquamata</taxon>
        <taxon>Toxicofera</taxon>
        <taxon>Iguania</taxon>
        <taxon>Acrodonta</taxon>
        <taxon>Agamidae</taxon>
        <taxon>Agaminae</taxon>
        <taxon>Phrynocephalus</taxon>
    </lineage>
</organism>
<accession>A0A9Q0Y359</accession>
<dbReference type="Pfam" id="PF15021">
    <property type="entry name" value="SHLD1_C"/>
    <property type="match status" value="1"/>
</dbReference>
<protein>
    <recommendedName>
        <fullName evidence="2">Shieldin complex subunit 1 C-terminal domain-containing protein</fullName>
    </recommendedName>
</protein>
<dbReference type="OrthoDB" id="9446682at2759"/>
<proteinExistence type="predicted"/>
<dbReference type="InterPro" id="IPR053898">
    <property type="entry name" value="SHLD1_C"/>
</dbReference>
<dbReference type="EMBL" id="JAPFRF010000002">
    <property type="protein sequence ID" value="KAJ7341550.1"/>
    <property type="molecule type" value="Genomic_DNA"/>
</dbReference>
<feature type="domain" description="Shieldin complex subunit 1 C-terminal" evidence="2">
    <location>
        <begin position="109"/>
        <end position="226"/>
    </location>
</feature>
<dbReference type="PANTHER" id="PTHR36863:SF1">
    <property type="entry name" value="SHIELDIN COMPLEX SUBUNIT 1"/>
    <property type="match status" value="1"/>
</dbReference>
<gene>
    <name evidence="3" type="ORF">JRQ81_005786</name>
</gene>
<evidence type="ECO:0000259" key="2">
    <source>
        <dbReference type="Pfam" id="PF15021"/>
    </source>
</evidence>
<dbReference type="AlphaFoldDB" id="A0A9Q0Y359"/>
<evidence type="ECO:0000313" key="4">
    <source>
        <dbReference type="Proteomes" id="UP001142489"/>
    </source>
</evidence>
<dbReference type="PANTHER" id="PTHR36863">
    <property type="entry name" value="SHIELDIN COMPLEX SUBUNIT 1"/>
    <property type="match status" value="1"/>
</dbReference>
<dbReference type="InterPro" id="IPR027821">
    <property type="entry name" value="SHLD1"/>
</dbReference>
<dbReference type="GO" id="GO:2001032">
    <property type="term" value="P:regulation of double-strand break repair via nonhomologous end joining"/>
    <property type="evidence" value="ECO:0007669"/>
    <property type="project" value="InterPro"/>
</dbReference>
<feature type="region of interest" description="Disordered" evidence="1">
    <location>
        <begin position="90"/>
        <end position="112"/>
    </location>
</feature>
<sequence length="226" mass="25117">MVDSAFRPSKGLYGPCDKRGKKKSNHLSSLLSARCCCCPVNSCFKIHEREKWRRCLVRFEYPSSIDLTGNTSGADITLCPTTCEKIDPVNGVSTEPFPPGEGPSSWTYEQRDEGEPTIRKSLDRFYGTCCQKKPRGGSPEYEAASQCISVKMAELAAKEGMNYALKSLQVAQMVLNQDGSKVLPQHASDVRFLTPPQASLCLEQKRQVPGLSDDILQFIRKKTVMK</sequence>
<name>A0A9Q0Y359_9SAUR</name>